<keyword evidence="7 15" id="KW-0812">Transmembrane</keyword>
<evidence type="ECO:0000256" key="10">
    <source>
        <dbReference type="ARBA" id="ARBA00022967"/>
    </source>
</evidence>
<comment type="similarity">
    <text evidence="3">Belongs to the AlaDH/PNT family.</text>
</comment>
<feature type="transmembrane region" description="Helical" evidence="15">
    <location>
        <begin position="472"/>
        <end position="494"/>
    </location>
</feature>
<keyword evidence="9" id="KW-0521">NADP</keyword>
<evidence type="ECO:0000256" key="3">
    <source>
        <dbReference type="ARBA" id="ARBA00005689"/>
    </source>
</evidence>
<dbReference type="EMBL" id="JACBZS010000001">
    <property type="protein sequence ID" value="NYI69660.1"/>
    <property type="molecule type" value="Genomic_DNA"/>
</dbReference>
<evidence type="ECO:0000256" key="15">
    <source>
        <dbReference type="SAM" id="Phobius"/>
    </source>
</evidence>
<dbReference type="InterPro" id="IPR036291">
    <property type="entry name" value="NAD(P)-bd_dom_sf"/>
</dbReference>
<gene>
    <name evidence="18" type="ORF">GGQ54_000220</name>
</gene>
<reference evidence="18 19" key="1">
    <citation type="submission" date="2020-07" db="EMBL/GenBank/DDBJ databases">
        <title>Sequencing the genomes of 1000 actinobacteria strains.</title>
        <authorList>
            <person name="Klenk H.-P."/>
        </authorList>
    </citation>
    <scope>NUCLEOTIDE SEQUENCE [LARGE SCALE GENOMIC DNA]</scope>
    <source>
        <strain evidence="18 19">DSM 103164</strain>
    </source>
</reference>
<dbReference type="PANTHER" id="PTHR10160:SF19">
    <property type="entry name" value="PROTON-TRANSLOCATING NAD(P)(+) TRANSHYDROGENASE"/>
    <property type="match status" value="1"/>
</dbReference>
<dbReference type="Pfam" id="PF05222">
    <property type="entry name" value="AlaDh_PNT_N"/>
    <property type="match status" value="1"/>
</dbReference>
<keyword evidence="5" id="KW-1003">Cell membrane</keyword>
<keyword evidence="19" id="KW-1185">Reference proteome</keyword>
<dbReference type="RefSeq" id="WP_179443703.1">
    <property type="nucleotide sequence ID" value="NZ_JACBZS010000001.1"/>
</dbReference>
<evidence type="ECO:0000256" key="1">
    <source>
        <dbReference type="ARBA" id="ARBA00003943"/>
    </source>
</evidence>
<dbReference type="EC" id="7.1.1.1" evidence="4"/>
<evidence type="ECO:0000259" key="16">
    <source>
        <dbReference type="SMART" id="SM01002"/>
    </source>
</evidence>
<evidence type="ECO:0000259" key="17">
    <source>
        <dbReference type="SMART" id="SM01003"/>
    </source>
</evidence>
<evidence type="ECO:0000256" key="13">
    <source>
        <dbReference type="ARBA" id="ARBA00023136"/>
    </source>
</evidence>
<dbReference type="NCBIfam" id="TIGR00561">
    <property type="entry name" value="pntA"/>
    <property type="match status" value="1"/>
</dbReference>
<organism evidence="18 19">
    <name type="scientific">Naumannella cuiyingiana</name>
    <dbReference type="NCBI Taxonomy" id="1347891"/>
    <lineage>
        <taxon>Bacteria</taxon>
        <taxon>Bacillati</taxon>
        <taxon>Actinomycetota</taxon>
        <taxon>Actinomycetes</taxon>
        <taxon>Propionibacteriales</taxon>
        <taxon>Propionibacteriaceae</taxon>
        <taxon>Naumannella</taxon>
    </lineage>
</organism>
<dbReference type="GO" id="GO:0008750">
    <property type="term" value="F:proton-translocating NAD(P)+ transhydrogenase activity"/>
    <property type="evidence" value="ECO:0007669"/>
    <property type="project" value="UniProtKB-EC"/>
</dbReference>
<dbReference type="CDD" id="cd05304">
    <property type="entry name" value="Rubrum_tdh"/>
    <property type="match status" value="1"/>
</dbReference>
<comment type="subcellular location">
    <subcellularLocation>
        <location evidence="2">Cell inner membrane</location>
        <topology evidence="2">Multi-pass membrane protein</topology>
    </subcellularLocation>
</comment>
<feature type="domain" description="Alanine dehydrogenase/pyridine nucleotide transhydrogenase NAD(H)-binding" evidence="16">
    <location>
        <begin position="144"/>
        <end position="309"/>
    </location>
</feature>
<keyword evidence="10" id="KW-1278">Translocase</keyword>
<evidence type="ECO:0000256" key="12">
    <source>
        <dbReference type="ARBA" id="ARBA00023027"/>
    </source>
</evidence>
<evidence type="ECO:0000256" key="6">
    <source>
        <dbReference type="ARBA" id="ARBA00022519"/>
    </source>
</evidence>
<dbReference type="Proteomes" id="UP000527616">
    <property type="component" value="Unassembled WGS sequence"/>
</dbReference>
<protein>
    <recommendedName>
        <fullName evidence="4">proton-translocating NAD(P)(+) transhydrogenase</fullName>
        <ecNumber evidence="4">7.1.1.1</ecNumber>
    </recommendedName>
</protein>
<proteinExistence type="inferred from homology"/>
<dbReference type="PANTHER" id="PTHR10160">
    <property type="entry name" value="NAD(P) TRANSHYDROGENASE"/>
    <property type="match status" value="1"/>
</dbReference>
<dbReference type="Gene3D" id="3.40.50.720">
    <property type="entry name" value="NAD(P)-binding Rossmann-like Domain"/>
    <property type="match status" value="2"/>
</dbReference>
<dbReference type="InterPro" id="IPR026255">
    <property type="entry name" value="NADP_transhyd_a"/>
</dbReference>
<dbReference type="GO" id="GO:0006740">
    <property type="term" value="P:NADPH regeneration"/>
    <property type="evidence" value="ECO:0007669"/>
    <property type="project" value="TreeGrafter"/>
</dbReference>
<accession>A0A7Z0D674</accession>
<dbReference type="SMART" id="SM01002">
    <property type="entry name" value="AlaDh_PNT_C"/>
    <property type="match status" value="1"/>
</dbReference>
<evidence type="ECO:0000256" key="7">
    <source>
        <dbReference type="ARBA" id="ARBA00022692"/>
    </source>
</evidence>
<sequence>MLIGVPAESRTPLVAATPASVTALRRLGHDVLIAAGAGERAGFTDADYAEAGARVVDDGGAWRTDLVLKVDPPNAAELGRLAPGTRLAAQLAPGRSPALLEELAARDLTALALDAVPRISRAQSLDVLSSMANLAGYRAVVEAASAYGGMLGGQVTAAGKVPPARVFVVGAGVAGLAAIGTAQSLGAQVRAFDVRPEVAEQVASMGATNVSLDIATGSDRSDGYAGELTGAAEAAAAEMYAREAAAADIVITTALIPGRPAPRLIDAETVARMRPGSVVVDLAAANGGNVAGTVAGEQVITDNGVTILGWTDLPARLPRQASTLYATNLVNLIKLLTPDRDGRLVVDETDDVQRGMLVADKGAVTWPPPPIAVSAAPAPAPVTAEPAAPRPRGPSRAITLGLVAILGIVAAIQLEWVLGDNLVIFALAVLLGYYVISRVTHALHTPLMSITNAVSGMILVGAMLEVGDSDPLVAGLSMVGIFLASINVFGGFFVTRRMLAMFRRSE</sequence>
<comment type="caution">
    <text evidence="18">The sequence shown here is derived from an EMBL/GenBank/DDBJ whole genome shotgun (WGS) entry which is preliminary data.</text>
</comment>
<dbReference type="AlphaFoldDB" id="A0A7Z0D674"/>
<dbReference type="InterPro" id="IPR007886">
    <property type="entry name" value="AlaDH/PNT_N"/>
</dbReference>
<evidence type="ECO:0000256" key="14">
    <source>
        <dbReference type="ARBA" id="ARBA00048202"/>
    </source>
</evidence>
<dbReference type="PIRSF" id="PIRSF000203">
    <property type="entry name" value="NADP_transhydrogenase_alpha"/>
    <property type="match status" value="1"/>
</dbReference>
<keyword evidence="18" id="KW-0560">Oxidoreductase</keyword>
<dbReference type="NCBIfam" id="NF006942">
    <property type="entry name" value="PRK09424.1"/>
    <property type="match status" value="1"/>
</dbReference>
<feature type="transmembrane region" description="Helical" evidence="15">
    <location>
        <begin position="397"/>
        <end position="416"/>
    </location>
</feature>
<dbReference type="SMART" id="SM01003">
    <property type="entry name" value="AlaDh_PNT_N"/>
    <property type="match status" value="1"/>
</dbReference>
<dbReference type="Pfam" id="PF01262">
    <property type="entry name" value="AlaDh_PNT_C"/>
    <property type="match status" value="1"/>
</dbReference>
<evidence type="ECO:0000256" key="5">
    <source>
        <dbReference type="ARBA" id="ARBA00022475"/>
    </source>
</evidence>
<evidence type="ECO:0000256" key="2">
    <source>
        <dbReference type="ARBA" id="ARBA00004429"/>
    </source>
</evidence>
<dbReference type="GO" id="GO:0050661">
    <property type="term" value="F:NADP binding"/>
    <property type="evidence" value="ECO:0007669"/>
    <property type="project" value="TreeGrafter"/>
</dbReference>
<comment type="catalytic activity">
    <reaction evidence="14">
        <text>NAD(+) + NADPH + H(+)(in) = NADH + NADP(+) + H(+)(out)</text>
        <dbReference type="Rhea" id="RHEA:47992"/>
        <dbReference type="ChEBI" id="CHEBI:15378"/>
        <dbReference type="ChEBI" id="CHEBI:57540"/>
        <dbReference type="ChEBI" id="CHEBI:57783"/>
        <dbReference type="ChEBI" id="CHEBI:57945"/>
        <dbReference type="ChEBI" id="CHEBI:58349"/>
        <dbReference type="EC" id="7.1.1.1"/>
    </reaction>
</comment>
<keyword evidence="11 15" id="KW-1133">Transmembrane helix</keyword>
<evidence type="ECO:0000256" key="11">
    <source>
        <dbReference type="ARBA" id="ARBA00022989"/>
    </source>
</evidence>
<dbReference type="InterPro" id="IPR008143">
    <property type="entry name" value="Ala_DH/PNT_CS2"/>
</dbReference>
<keyword evidence="12" id="KW-0520">NAD</keyword>
<dbReference type="GO" id="GO:0016491">
    <property type="term" value="F:oxidoreductase activity"/>
    <property type="evidence" value="ECO:0007669"/>
    <property type="project" value="UniProtKB-KW"/>
</dbReference>
<evidence type="ECO:0000256" key="9">
    <source>
        <dbReference type="ARBA" id="ARBA00022857"/>
    </source>
</evidence>
<name>A0A7Z0D674_9ACTN</name>
<dbReference type="PROSITE" id="PS00837">
    <property type="entry name" value="ALADH_PNT_2"/>
    <property type="match status" value="1"/>
</dbReference>
<dbReference type="GO" id="GO:0005886">
    <property type="term" value="C:plasma membrane"/>
    <property type="evidence" value="ECO:0007669"/>
    <property type="project" value="UniProtKB-SubCell"/>
</dbReference>
<feature type="transmembrane region" description="Helical" evidence="15">
    <location>
        <begin position="422"/>
        <end position="440"/>
    </location>
</feature>
<dbReference type="Pfam" id="PF12769">
    <property type="entry name" value="PNTB_4TM"/>
    <property type="match status" value="1"/>
</dbReference>
<evidence type="ECO:0000256" key="4">
    <source>
        <dbReference type="ARBA" id="ARBA00012943"/>
    </source>
</evidence>
<dbReference type="SUPFAM" id="SSF51735">
    <property type="entry name" value="NAD(P)-binding Rossmann-fold domains"/>
    <property type="match status" value="1"/>
</dbReference>
<keyword evidence="8" id="KW-0547">Nucleotide-binding</keyword>
<evidence type="ECO:0000313" key="19">
    <source>
        <dbReference type="Proteomes" id="UP000527616"/>
    </source>
</evidence>
<dbReference type="InterPro" id="IPR024605">
    <property type="entry name" value="NADP_transhyd_a_C"/>
</dbReference>
<evidence type="ECO:0000313" key="18">
    <source>
        <dbReference type="EMBL" id="NYI69660.1"/>
    </source>
</evidence>
<comment type="function">
    <text evidence="1">The transhydrogenation between NADH and NADP is coupled to respiration and ATP hydrolysis and functions as a proton pump across the membrane.</text>
</comment>
<keyword evidence="13 15" id="KW-0472">Membrane</keyword>
<dbReference type="InterPro" id="IPR007698">
    <property type="entry name" value="AlaDH/PNT_NAD(H)-bd"/>
</dbReference>
<keyword evidence="6" id="KW-0997">Cell inner membrane</keyword>
<dbReference type="SUPFAM" id="SSF52283">
    <property type="entry name" value="Formate/glycerate dehydrogenase catalytic domain-like"/>
    <property type="match status" value="1"/>
</dbReference>
<feature type="domain" description="Alanine dehydrogenase/pyridine nucleotide transhydrogenase N-terminal" evidence="17">
    <location>
        <begin position="4"/>
        <end position="135"/>
    </location>
</feature>
<evidence type="ECO:0000256" key="8">
    <source>
        <dbReference type="ARBA" id="ARBA00022741"/>
    </source>
</evidence>